<dbReference type="InterPro" id="IPR050490">
    <property type="entry name" value="Bact_solute-bd_prot1"/>
</dbReference>
<feature type="transmembrane region" description="Helical" evidence="5">
    <location>
        <begin position="129"/>
        <end position="147"/>
    </location>
</feature>
<keyword evidence="2" id="KW-0813">Transport</keyword>
<keyword evidence="7" id="KW-1185">Reference proteome</keyword>
<evidence type="ECO:0000256" key="2">
    <source>
        <dbReference type="ARBA" id="ARBA00022448"/>
    </source>
</evidence>
<protein>
    <submittedName>
        <fullName evidence="6">Extracellular solute-binding protein</fullName>
    </submittedName>
</protein>
<comment type="caution">
    <text evidence="6">The sequence shown here is derived from an EMBL/GenBank/DDBJ whole genome shotgun (WGS) entry which is preliminary data.</text>
</comment>
<dbReference type="RefSeq" id="WP_117361900.1">
    <property type="nucleotide sequence ID" value="NZ_QURH01001051.1"/>
</dbReference>
<evidence type="ECO:0000256" key="5">
    <source>
        <dbReference type="SAM" id="Phobius"/>
    </source>
</evidence>
<keyword evidence="3" id="KW-0732">Signal</keyword>
<dbReference type="InterPro" id="IPR006059">
    <property type="entry name" value="SBP"/>
</dbReference>
<evidence type="ECO:0000256" key="3">
    <source>
        <dbReference type="ARBA" id="ARBA00022729"/>
    </source>
</evidence>
<proteinExistence type="inferred from homology"/>
<feature type="compositionally biased region" description="Basic and acidic residues" evidence="4">
    <location>
        <begin position="66"/>
        <end position="99"/>
    </location>
</feature>
<dbReference type="Proteomes" id="UP000261811">
    <property type="component" value="Unassembled WGS sequence"/>
</dbReference>
<dbReference type="Pfam" id="PF13416">
    <property type="entry name" value="SBP_bac_8"/>
    <property type="match status" value="1"/>
</dbReference>
<feature type="compositionally biased region" description="Low complexity" evidence="4">
    <location>
        <begin position="100"/>
        <end position="118"/>
    </location>
</feature>
<feature type="compositionally biased region" description="Basic and acidic residues" evidence="4">
    <location>
        <begin position="36"/>
        <end position="47"/>
    </location>
</feature>
<gene>
    <name evidence="6" type="ORF">DZF91_38210</name>
</gene>
<evidence type="ECO:0000313" key="7">
    <source>
        <dbReference type="Proteomes" id="UP000261811"/>
    </source>
</evidence>
<evidence type="ECO:0000313" key="6">
    <source>
        <dbReference type="EMBL" id="RFU36425.1"/>
    </source>
</evidence>
<accession>A0A372J8U9</accession>
<dbReference type="SUPFAM" id="SSF53850">
    <property type="entry name" value="Periplasmic binding protein-like II"/>
    <property type="match status" value="1"/>
</dbReference>
<dbReference type="PANTHER" id="PTHR43649:SF34">
    <property type="entry name" value="ABC TRANSPORTER PERIPLASMIC-BINDING PROTEIN YCJN-RELATED"/>
    <property type="match status" value="1"/>
</dbReference>
<dbReference type="PANTHER" id="PTHR43649">
    <property type="entry name" value="ARABINOSE-BINDING PROTEIN-RELATED"/>
    <property type="match status" value="1"/>
</dbReference>
<organism evidence="6 7">
    <name type="scientific">Actinomadura logoneensis</name>
    <dbReference type="NCBI Taxonomy" id="2293572"/>
    <lineage>
        <taxon>Bacteria</taxon>
        <taxon>Bacillati</taxon>
        <taxon>Actinomycetota</taxon>
        <taxon>Actinomycetes</taxon>
        <taxon>Streptosporangiales</taxon>
        <taxon>Thermomonosporaceae</taxon>
        <taxon>Actinomadura</taxon>
    </lineage>
</organism>
<sequence length="570" mass="60819">MTTEDDDLNRPARPPSPDGDPPEESRPPHAVPDASGRGRDASGRGRDTSGSTRPDGPEPGTPGRPDGSEQHERTAPSHRGTAEAKQRHTAEIPAPRDPKASAPPAKPPGAHGPHTQGGQHHGPHFSRRAGLLCGLVGALAVLAAGLVSQIHPSAPYHALAADCGRDDLVIAGGTDVSLKAQRRALVKQWNASTYPDGHPHRHARLVEVSDSTDLQHSQLAAVEQSGGCAYDVLIMDNTWTAQFAEAGYLKEIHDLPSPADFIPAALRTGQWHGAQYAVPFNVDVGLLYYREGTTPPARWSDLLAQGYDAQFADYEGLTVNVLEDVWNDGAENVLTGNARADEDALGDRVFPAVRRLTARVQGPLKASRQYQEQDAINAFADGDKLMRNWPYAFSALATEPRMRADGDRLRFHVAPLPGHTVLGGQNLAVSAHSPNPGPSADLVRFLSGTAAQRQLFSCGGFAPARYSALGLTPRRHAPEDVQARSCSVLMGRPAAPGDPDRPNQQQLAELGRAIVTALGRALPRPVTEHYPVFSATFRECANKVFDGTAGSADTFARVVADALKGRPSTC</sequence>
<name>A0A372J8U9_9ACTN</name>
<keyword evidence="5" id="KW-1133">Transmembrane helix</keyword>
<keyword evidence="5" id="KW-0812">Transmembrane</keyword>
<evidence type="ECO:0000256" key="1">
    <source>
        <dbReference type="ARBA" id="ARBA00008520"/>
    </source>
</evidence>
<reference evidence="6 7" key="1">
    <citation type="submission" date="2018-08" db="EMBL/GenBank/DDBJ databases">
        <title>Actinomadura jelena sp. nov., a novel Actinomycete isolated from soil in Chad.</title>
        <authorList>
            <person name="Shi L."/>
        </authorList>
    </citation>
    <scope>NUCLEOTIDE SEQUENCE [LARGE SCALE GENOMIC DNA]</scope>
    <source>
        <strain evidence="6 7">NEAU-G17</strain>
    </source>
</reference>
<dbReference type="Gene3D" id="3.40.190.10">
    <property type="entry name" value="Periplasmic binding protein-like II"/>
    <property type="match status" value="2"/>
</dbReference>
<dbReference type="OrthoDB" id="3495561at2"/>
<feature type="region of interest" description="Disordered" evidence="4">
    <location>
        <begin position="1"/>
        <end position="125"/>
    </location>
</feature>
<evidence type="ECO:0000256" key="4">
    <source>
        <dbReference type="SAM" id="MobiDB-lite"/>
    </source>
</evidence>
<comment type="similarity">
    <text evidence="1">Belongs to the bacterial solute-binding protein 1 family.</text>
</comment>
<dbReference type="EMBL" id="QURH01001051">
    <property type="protein sequence ID" value="RFU36425.1"/>
    <property type="molecule type" value="Genomic_DNA"/>
</dbReference>
<dbReference type="AlphaFoldDB" id="A0A372J8U9"/>
<keyword evidence="5" id="KW-0472">Membrane</keyword>